<dbReference type="Proteomes" id="UP000256269">
    <property type="component" value="Unassembled WGS sequence"/>
</dbReference>
<comment type="caution">
    <text evidence="2">The sequence shown here is derived from an EMBL/GenBank/DDBJ whole genome shotgun (WGS) entry which is preliminary data.</text>
</comment>
<accession>A0A3E0GVE5</accession>
<sequence length="286" mass="31402">MTLQYSSPPKLPRGADVLEALDWNPARRDLIRSLAAVSLSVWLMGDAVCDQHDHYGRPGPCSWSGQISGPPIGPHSTTSACHTPSPCSACSRLVWNTRRAGRDCQRHSPVSGENVMIRSSAATSGEEFAPPQRVQLPVNGVTSRRWHRERPPLSTDRPMSRSATRCRVRPIGSPFDLPVVTDPDVPRCAGSNPARGGAHASDVRDPQLVHPRRREVTFHQVSRPSGLRRRPRRARGLVARQPTQPRLAHEPLDRAPGHEDALPVQLSPDLAPAQCQGPDPGFYYLT</sequence>
<protein>
    <submittedName>
        <fullName evidence="2">Uncharacterized protein</fullName>
    </submittedName>
</protein>
<name>A0A3E0GVE5_9PSEU</name>
<proteinExistence type="predicted"/>
<evidence type="ECO:0000313" key="2">
    <source>
        <dbReference type="EMBL" id="REH27636.1"/>
    </source>
</evidence>
<evidence type="ECO:0000256" key="1">
    <source>
        <dbReference type="SAM" id="MobiDB-lite"/>
    </source>
</evidence>
<keyword evidence="3" id="KW-1185">Reference proteome</keyword>
<feature type="region of interest" description="Disordered" evidence="1">
    <location>
        <begin position="182"/>
        <end position="286"/>
    </location>
</feature>
<reference evidence="2 3" key="1">
    <citation type="submission" date="2018-08" db="EMBL/GenBank/DDBJ databases">
        <title>Genomic Encyclopedia of Archaeal and Bacterial Type Strains, Phase II (KMG-II): from individual species to whole genera.</title>
        <authorList>
            <person name="Goeker M."/>
        </authorList>
    </citation>
    <scope>NUCLEOTIDE SEQUENCE [LARGE SCALE GENOMIC DNA]</scope>
    <source>
        <strain evidence="2 3">DSM 45791</strain>
    </source>
</reference>
<organism evidence="2 3">
    <name type="scientific">Kutzneria buriramensis</name>
    <dbReference type="NCBI Taxonomy" id="1045776"/>
    <lineage>
        <taxon>Bacteria</taxon>
        <taxon>Bacillati</taxon>
        <taxon>Actinomycetota</taxon>
        <taxon>Actinomycetes</taxon>
        <taxon>Pseudonocardiales</taxon>
        <taxon>Pseudonocardiaceae</taxon>
        <taxon>Kutzneria</taxon>
    </lineage>
</organism>
<feature type="compositionally biased region" description="Basic residues" evidence="1">
    <location>
        <begin position="226"/>
        <end position="235"/>
    </location>
</feature>
<dbReference type="EMBL" id="QUNO01000029">
    <property type="protein sequence ID" value="REH27636.1"/>
    <property type="molecule type" value="Genomic_DNA"/>
</dbReference>
<dbReference type="AntiFam" id="ANF00009">
    <property type="entry name" value="Shadow ORF (opposite transposase protein)"/>
</dbReference>
<dbReference type="AlphaFoldDB" id="A0A3E0GVE5"/>
<evidence type="ECO:0000313" key="3">
    <source>
        <dbReference type="Proteomes" id="UP000256269"/>
    </source>
</evidence>
<feature type="region of interest" description="Disordered" evidence="1">
    <location>
        <begin position="143"/>
        <end position="164"/>
    </location>
</feature>
<gene>
    <name evidence="2" type="ORF">BCF44_12924</name>
</gene>
<feature type="compositionally biased region" description="Basic and acidic residues" evidence="1">
    <location>
        <begin position="247"/>
        <end position="261"/>
    </location>
</feature>